<reference evidence="2 3" key="2">
    <citation type="journal article" date="2019" name="Sci. Transl. Med.">
        <title>Quorum sensing between bacterial species on the skin protects against epidermal injury in atopic dermatitis.</title>
        <authorList>
            <person name="Williams M.R."/>
        </authorList>
    </citation>
    <scope>NUCLEOTIDE SEQUENCE [LARGE SCALE GENOMIC DNA]</scope>
    <source>
        <strain evidence="2 3">E7</strain>
    </source>
</reference>
<dbReference type="GeneID" id="58090784"/>
<sequence length="138" mass="15522">MALINYSNIGKTPFQQLLGHNENILKSWNDLANLLSDDGALSKELKEELRRILAQENGCLYCKAKGSPSNEYQDEKSLLCTGFVEVYLKTKENVPESTIQLLKNVMTNKEIIELITFTLFTTAQQHLGAILKLSSETN</sequence>
<dbReference type="AlphaFoldDB" id="A0A2D0US06"/>
<evidence type="ECO:0000313" key="2">
    <source>
        <dbReference type="EMBL" id="TBW72459.1"/>
    </source>
</evidence>
<dbReference type="EMBL" id="SCHB01000003">
    <property type="protein sequence ID" value="TBW72459.1"/>
    <property type="molecule type" value="Genomic_DNA"/>
</dbReference>
<protein>
    <submittedName>
        <fullName evidence="2">Carboxymuconolactone decarboxylase family protein</fullName>
    </submittedName>
</protein>
<dbReference type="InterPro" id="IPR029032">
    <property type="entry name" value="AhpD-like"/>
</dbReference>
<dbReference type="Proteomes" id="UP000293637">
    <property type="component" value="Unassembled WGS sequence"/>
</dbReference>
<dbReference type="EMBL" id="KP307924">
    <property type="protein sequence ID" value="ALK43817.1"/>
    <property type="molecule type" value="Genomic_DNA"/>
</dbReference>
<evidence type="ECO:0000313" key="1">
    <source>
        <dbReference type="EMBL" id="ALK43817.1"/>
    </source>
</evidence>
<dbReference type="Gene3D" id="1.20.1290.10">
    <property type="entry name" value="AhpD-like"/>
    <property type="match status" value="1"/>
</dbReference>
<reference evidence="1" key="1">
    <citation type="submission" date="2014-12" db="EMBL/GenBank/DDBJ databases">
        <title>The novel Staphylococcal SCCmec of Staphylococcus lugdunensis.</title>
        <authorList>
            <person name="Chou Y.T."/>
            <person name="Chang S.C."/>
            <person name="Lee M.H."/>
            <person name="Lu J.J."/>
        </authorList>
    </citation>
    <scope>NUCLEOTIDE SEQUENCE</scope>
    <source>
        <strain evidence="1">CMUH-25</strain>
    </source>
</reference>
<gene>
    <name evidence="1" type="ORF">CMUSL25_42</name>
    <name evidence="2" type="ORF">EQ812_05630</name>
</gene>
<dbReference type="RefSeq" id="WP_002492050.1">
    <property type="nucleotide sequence ID" value="NZ_AP021848.1"/>
</dbReference>
<accession>A0A2D0US06</accession>
<dbReference type="SUPFAM" id="SSF69118">
    <property type="entry name" value="AhpD-like"/>
    <property type="match status" value="1"/>
</dbReference>
<proteinExistence type="predicted"/>
<evidence type="ECO:0000313" key="3">
    <source>
        <dbReference type="Proteomes" id="UP000293637"/>
    </source>
</evidence>
<organism evidence="1">
    <name type="scientific">Staphylococcus lugdunensis</name>
    <dbReference type="NCBI Taxonomy" id="28035"/>
    <lineage>
        <taxon>Bacteria</taxon>
        <taxon>Bacillati</taxon>
        <taxon>Bacillota</taxon>
        <taxon>Bacilli</taxon>
        <taxon>Bacillales</taxon>
        <taxon>Staphylococcaceae</taxon>
        <taxon>Staphylococcus</taxon>
    </lineage>
</organism>
<name>A0A2D0US06_STALU</name>